<dbReference type="OrthoDB" id="288590at2759"/>
<dbReference type="SUPFAM" id="SSF51197">
    <property type="entry name" value="Clavaminate synthase-like"/>
    <property type="match status" value="1"/>
</dbReference>
<dbReference type="Proteomes" id="UP000327013">
    <property type="component" value="Chromosome 2"/>
</dbReference>
<gene>
    <name evidence="2" type="ORF">FH972_005689</name>
</gene>
<dbReference type="Pfam" id="PF03171">
    <property type="entry name" value="2OG-FeII_Oxy"/>
    <property type="match status" value="1"/>
</dbReference>
<evidence type="ECO:0000313" key="3">
    <source>
        <dbReference type="Proteomes" id="UP000327013"/>
    </source>
</evidence>
<dbReference type="InterPro" id="IPR027443">
    <property type="entry name" value="IPNS-like_sf"/>
</dbReference>
<dbReference type="InterPro" id="IPR044861">
    <property type="entry name" value="IPNS-like_FE2OG_OXY"/>
</dbReference>
<protein>
    <recommendedName>
        <fullName evidence="1">Isopenicillin N synthase-like Fe(2+) 2OG dioxygenase domain-containing protein</fullName>
    </recommendedName>
</protein>
<reference evidence="2 3" key="1">
    <citation type="submission" date="2019-06" db="EMBL/GenBank/DDBJ databases">
        <title>A chromosomal-level reference genome of Carpinus fangiana (Coryloideae, Betulaceae).</title>
        <authorList>
            <person name="Yang X."/>
            <person name="Wang Z."/>
            <person name="Zhang L."/>
            <person name="Hao G."/>
            <person name="Liu J."/>
            <person name="Yang Y."/>
        </authorList>
    </citation>
    <scope>NUCLEOTIDE SEQUENCE [LARGE SCALE GENOMIC DNA]</scope>
    <source>
        <strain evidence="2">Cfa_2016G</strain>
        <tissue evidence="2">Leaf</tissue>
    </source>
</reference>
<dbReference type="EMBL" id="CM017322">
    <property type="protein sequence ID" value="KAE8009240.1"/>
    <property type="molecule type" value="Genomic_DNA"/>
</dbReference>
<evidence type="ECO:0000313" key="2">
    <source>
        <dbReference type="EMBL" id="KAE8009240.1"/>
    </source>
</evidence>
<proteinExistence type="predicted"/>
<name>A0A5N6QSH4_9ROSI</name>
<keyword evidence="3" id="KW-1185">Reference proteome</keyword>
<organism evidence="2 3">
    <name type="scientific">Carpinus fangiana</name>
    <dbReference type="NCBI Taxonomy" id="176857"/>
    <lineage>
        <taxon>Eukaryota</taxon>
        <taxon>Viridiplantae</taxon>
        <taxon>Streptophyta</taxon>
        <taxon>Embryophyta</taxon>
        <taxon>Tracheophyta</taxon>
        <taxon>Spermatophyta</taxon>
        <taxon>Magnoliopsida</taxon>
        <taxon>eudicotyledons</taxon>
        <taxon>Gunneridae</taxon>
        <taxon>Pentapetalae</taxon>
        <taxon>rosids</taxon>
        <taxon>fabids</taxon>
        <taxon>Fagales</taxon>
        <taxon>Betulaceae</taxon>
        <taxon>Carpinus</taxon>
    </lineage>
</organism>
<dbReference type="Gene3D" id="2.60.120.330">
    <property type="entry name" value="B-lactam Antibiotic, Isopenicillin N Synthase, Chain"/>
    <property type="match status" value="1"/>
</dbReference>
<dbReference type="AlphaFoldDB" id="A0A5N6QSH4"/>
<sequence>MGSLGFRCSIKASGSMLIPLPTHSLLTLAIKWRCIPNHIMSNGKYKSAVHRAFVNEKATRMSIAAFFTPSLDTVVSPAMELFHRETNAPAVIGIKYQEYMQLQLSNQLDGKTCLDRVRILPA</sequence>
<evidence type="ECO:0000259" key="1">
    <source>
        <dbReference type="Pfam" id="PF03171"/>
    </source>
</evidence>
<feature type="domain" description="Isopenicillin N synthase-like Fe(2+) 2OG dioxygenase" evidence="1">
    <location>
        <begin position="38"/>
        <end position="69"/>
    </location>
</feature>
<accession>A0A5N6QSH4</accession>